<proteinExistence type="predicted"/>
<dbReference type="InterPro" id="IPR042095">
    <property type="entry name" value="SUMF_sf"/>
</dbReference>
<dbReference type="RefSeq" id="WP_243917021.1">
    <property type="nucleotide sequence ID" value="NZ_JALHLG010000001.1"/>
</dbReference>
<comment type="caution">
    <text evidence="3">The sequence shown here is derived from an EMBL/GenBank/DDBJ whole genome shotgun (WGS) entry which is preliminary data.</text>
</comment>
<keyword evidence="4" id="KW-1185">Reference proteome</keyword>
<dbReference type="Proteomes" id="UP001202281">
    <property type="component" value="Unassembled WGS sequence"/>
</dbReference>
<dbReference type="InterPro" id="IPR016187">
    <property type="entry name" value="CTDL_fold"/>
</dbReference>
<keyword evidence="1" id="KW-0732">Signal</keyword>
<gene>
    <name evidence="3" type="ORF">MTR66_00660</name>
</gene>
<reference evidence="3 4" key="1">
    <citation type="submission" date="2022-04" db="EMBL/GenBank/DDBJ databases">
        <title>Identification of a novel bacterium isolated from mangrove sediments.</title>
        <authorList>
            <person name="Pan X."/>
        </authorList>
    </citation>
    <scope>NUCLEOTIDE SEQUENCE [LARGE SCALE GENOMIC DNA]</scope>
    <source>
        <strain evidence="3 4">B2638</strain>
    </source>
</reference>
<evidence type="ECO:0000259" key="2">
    <source>
        <dbReference type="Pfam" id="PF03781"/>
    </source>
</evidence>
<dbReference type="Gene3D" id="3.90.1580.10">
    <property type="entry name" value="paralog of FGE (formylglycine-generating enzyme)"/>
    <property type="match status" value="1"/>
</dbReference>
<dbReference type="EMBL" id="JALHLG010000001">
    <property type="protein sequence ID" value="MCJ2185320.1"/>
    <property type="molecule type" value="Genomic_DNA"/>
</dbReference>
<dbReference type="Pfam" id="PF03781">
    <property type="entry name" value="FGE-sulfatase"/>
    <property type="match status" value="1"/>
</dbReference>
<sequence length="241" mass="26501">MRAINFMSLTAIVATIASPSAASNAPFRDCPECVSISLVDTTGTGIEPFYMATFETSWREYLTAVREAGCALPTNLRNVPIKNADKLDDDYAVSGITRNDALCFVQWLSNKSSYHYRLPTPEEWKAASRTALASSPYDDPVPSNLVDDPRQGVRSLATRPVLRGRPSNDGIYGLVDGVGEMTSLDTPGDEHLCKIYKQPQCREVNFIGLAFGNDPNEANKIFHMISTESAVDVGFRVVRDR</sequence>
<feature type="domain" description="Sulfatase-modifying factor enzyme-like" evidence="2">
    <location>
        <begin position="47"/>
        <end position="239"/>
    </location>
</feature>
<dbReference type="SUPFAM" id="SSF56436">
    <property type="entry name" value="C-type lectin-like"/>
    <property type="match status" value="1"/>
</dbReference>
<accession>A0ABT0BJV1</accession>
<feature type="signal peptide" evidence="1">
    <location>
        <begin position="1"/>
        <end position="22"/>
    </location>
</feature>
<organism evidence="3 4">
    <name type="scientific">Novosphingobium beihaiensis</name>
    <dbReference type="NCBI Taxonomy" id="2930389"/>
    <lineage>
        <taxon>Bacteria</taxon>
        <taxon>Pseudomonadati</taxon>
        <taxon>Pseudomonadota</taxon>
        <taxon>Alphaproteobacteria</taxon>
        <taxon>Sphingomonadales</taxon>
        <taxon>Sphingomonadaceae</taxon>
        <taxon>Novosphingobium</taxon>
    </lineage>
</organism>
<name>A0ABT0BJV1_9SPHN</name>
<evidence type="ECO:0000313" key="3">
    <source>
        <dbReference type="EMBL" id="MCJ2185320.1"/>
    </source>
</evidence>
<feature type="chain" id="PRO_5046230941" evidence="1">
    <location>
        <begin position="23"/>
        <end position="241"/>
    </location>
</feature>
<protein>
    <submittedName>
        <fullName evidence="3">Formylglycine-generating enzyme family protein</fullName>
    </submittedName>
</protein>
<dbReference type="InterPro" id="IPR005532">
    <property type="entry name" value="SUMF_dom"/>
</dbReference>
<evidence type="ECO:0000256" key="1">
    <source>
        <dbReference type="SAM" id="SignalP"/>
    </source>
</evidence>
<evidence type="ECO:0000313" key="4">
    <source>
        <dbReference type="Proteomes" id="UP001202281"/>
    </source>
</evidence>